<comment type="subcellular location">
    <subcellularLocation>
        <location evidence="1">Cell outer membrane</location>
    </subcellularLocation>
</comment>
<dbReference type="Gene3D" id="1.25.40.390">
    <property type="match status" value="1"/>
</dbReference>
<keyword evidence="3" id="KW-0732">Signal</keyword>
<accession>A0A1I1KXM0</accession>
<dbReference type="Proteomes" id="UP000199577">
    <property type="component" value="Unassembled WGS sequence"/>
</dbReference>
<dbReference type="AlphaFoldDB" id="A0A1I1KXM0"/>
<keyword evidence="10" id="KW-1185">Reference proteome</keyword>
<dbReference type="EMBL" id="FOLL01000017">
    <property type="protein sequence ID" value="SFC65567.1"/>
    <property type="molecule type" value="Genomic_DNA"/>
</dbReference>
<evidence type="ECO:0000313" key="9">
    <source>
        <dbReference type="EMBL" id="SFC65567.1"/>
    </source>
</evidence>
<gene>
    <name evidence="9" type="ORF">SAMN05421747_11787</name>
</gene>
<feature type="domain" description="RagB/SusD" evidence="7">
    <location>
        <begin position="339"/>
        <end position="413"/>
    </location>
</feature>
<evidence type="ECO:0000256" key="5">
    <source>
        <dbReference type="ARBA" id="ARBA00023237"/>
    </source>
</evidence>
<dbReference type="InterPro" id="IPR019734">
    <property type="entry name" value="TPR_rpt"/>
</dbReference>
<feature type="repeat" description="TPR" evidence="6">
    <location>
        <begin position="214"/>
        <end position="247"/>
    </location>
</feature>
<evidence type="ECO:0000256" key="4">
    <source>
        <dbReference type="ARBA" id="ARBA00023136"/>
    </source>
</evidence>
<evidence type="ECO:0000259" key="7">
    <source>
        <dbReference type="Pfam" id="PF07980"/>
    </source>
</evidence>
<dbReference type="InterPro" id="IPR011990">
    <property type="entry name" value="TPR-like_helical_dom_sf"/>
</dbReference>
<reference evidence="9 10" key="1">
    <citation type="submission" date="2016-10" db="EMBL/GenBank/DDBJ databases">
        <authorList>
            <person name="de Groot N.N."/>
        </authorList>
    </citation>
    <scope>NUCLEOTIDE SEQUENCE [LARGE SCALE GENOMIC DNA]</scope>
    <source>
        <strain evidence="9 10">DSM 22900</strain>
    </source>
</reference>
<dbReference type="Pfam" id="PF07980">
    <property type="entry name" value="SusD_RagB"/>
    <property type="match status" value="1"/>
</dbReference>
<dbReference type="OrthoDB" id="653598at2"/>
<keyword evidence="5" id="KW-0998">Cell outer membrane</keyword>
<evidence type="ECO:0000313" key="10">
    <source>
        <dbReference type="Proteomes" id="UP000199577"/>
    </source>
</evidence>
<keyword evidence="6" id="KW-0802">TPR repeat</keyword>
<dbReference type="Pfam" id="PF14322">
    <property type="entry name" value="SusD-like_3"/>
    <property type="match status" value="1"/>
</dbReference>
<proteinExistence type="inferred from homology"/>
<name>A0A1I1KXM0_9SPHI</name>
<organism evidence="9 10">
    <name type="scientific">Parapedobacter composti</name>
    <dbReference type="NCBI Taxonomy" id="623281"/>
    <lineage>
        <taxon>Bacteria</taxon>
        <taxon>Pseudomonadati</taxon>
        <taxon>Bacteroidota</taxon>
        <taxon>Sphingobacteriia</taxon>
        <taxon>Sphingobacteriales</taxon>
        <taxon>Sphingobacteriaceae</taxon>
        <taxon>Parapedobacter</taxon>
    </lineage>
</organism>
<evidence type="ECO:0000256" key="6">
    <source>
        <dbReference type="PROSITE-ProRule" id="PRU00339"/>
    </source>
</evidence>
<dbReference type="InterPro" id="IPR012944">
    <property type="entry name" value="SusD_RagB_dom"/>
</dbReference>
<dbReference type="PROSITE" id="PS50005">
    <property type="entry name" value="TPR"/>
    <property type="match status" value="1"/>
</dbReference>
<feature type="domain" description="SusD-like N-terminal" evidence="8">
    <location>
        <begin position="21"/>
        <end position="225"/>
    </location>
</feature>
<evidence type="ECO:0000256" key="2">
    <source>
        <dbReference type="ARBA" id="ARBA00006275"/>
    </source>
</evidence>
<keyword evidence="4" id="KW-0472">Membrane</keyword>
<comment type="similarity">
    <text evidence="2">Belongs to the SusD family.</text>
</comment>
<evidence type="ECO:0000256" key="1">
    <source>
        <dbReference type="ARBA" id="ARBA00004442"/>
    </source>
</evidence>
<evidence type="ECO:0000256" key="3">
    <source>
        <dbReference type="ARBA" id="ARBA00022729"/>
    </source>
</evidence>
<dbReference type="STRING" id="623281.SAMN05421747_11787"/>
<dbReference type="GO" id="GO:0009279">
    <property type="term" value="C:cell outer membrane"/>
    <property type="evidence" value="ECO:0007669"/>
    <property type="project" value="UniProtKB-SubCell"/>
</dbReference>
<dbReference type="PROSITE" id="PS51257">
    <property type="entry name" value="PROKAR_LIPOPROTEIN"/>
    <property type="match status" value="1"/>
</dbReference>
<protein>
    <submittedName>
        <fullName evidence="9">SusD family protein</fullName>
    </submittedName>
</protein>
<dbReference type="InterPro" id="IPR033985">
    <property type="entry name" value="SusD-like_N"/>
</dbReference>
<dbReference type="RefSeq" id="WP_090974619.1">
    <property type="nucleotide sequence ID" value="NZ_FOLL01000017.1"/>
</dbReference>
<dbReference type="SUPFAM" id="SSF48452">
    <property type="entry name" value="TPR-like"/>
    <property type="match status" value="1"/>
</dbReference>
<sequence length="459" mass="52064">MKKGFLVSILLLLLVGTSCEKYIDVKNSNNVAIPTTIGHLQAILDNPTAMNFQRTPMLADASSDDYFVTLPRYQGFPLAERNQALYTWRPFEYIYPNDWSAASWPIFSANFCLDYLDRVTIGQDEKSIRDNVYGSALFYRSFYFAHLAWAFAPAYDKQTATTDLGIVMRLTSNPDVPSVRTSVEDVYKQVVNDLSESVQYLPDLPEHVNRPSKSAAYALLARVYLSMRDYPSAMEAAEKSLMLKQDLMNYNDPADGITIAANSPFARYTKETIFYAEVAAGGIHFPRNDTFVDSLLVASYHPDDLRNQAFFLVVGNYKRFKGSYSRSPQFPFSGLATDELFLTLAECKVRMGDVNGGLTDLNHLLQHRWRDGAVFEPITEQDPQLALAIVLQERRKELLYRGVRWMDLKRLNKEGHQIVLKRQLGNEVFTLEPNSPQYALPLPQDILEITKIPGNIGNN</sequence>
<evidence type="ECO:0000259" key="8">
    <source>
        <dbReference type="Pfam" id="PF14322"/>
    </source>
</evidence>